<dbReference type="EMBL" id="JASFZW010000003">
    <property type="protein sequence ID" value="KAK2078869.1"/>
    <property type="molecule type" value="Genomic_DNA"/>
</dbReference>
<feature type="region of interest" description="Disordered" evidence="3">
    <location>
        <begin position="453"/>
        <end position="473"/>
    </location>
</feature>
<evidence type="ECO:0000256" key="3">
    <source>
        <dbReference type="SAM" id="MobiDB-lite"/>
    </source>
</evidence>
<keyword evidence="2" id="KW-0067">ATP-binding</keyword>
<dbReference type="InterPro" id="IPR027417">
    <property type="entry name" value="P-loop_NTPase"/>
</dbReference>
<dbReference type="PANTHER" id="PTHR42855:SF1">
    <property type="entry name" value="ABC TRANSPORTER DOMAIN-CONTAINING PROTEIN"/>
    <property type="match status" value="1"/>
</dbReference>
<feature type="compositionally biased region" description="Basic residues" evidence="3">
    <location>
        <begin position="460"/>
        <end position="473"/>
    </location>
</feature>
<dbReference type="InterPro" id="IPR003439">
    <property type="entry name" value="ABC_transporter-like_ATP-bd"/>
</dbReference>
<accession>A0AAD9MHP0</accession>
<sequence length="473" mass="52431">MGQVLADTGEVHRARGNSRVALLSQEFGVKPENTLRKELSSGFASVVQAMKRQQEIEHELESVGDDLDRMGELLDELTALAAATSDLELDTMGRKIEQMATQLGFEMEDLDRLVASFSGGWQMRIGLGKALLQEPDVLLLDEPTNHLDVAAIAWLESNYTAYLSQKVESVAQHWEAHEKQQREISRQKDLIARLGAGAQSGRASAAAKVLQHLQKFLFPQVDHMGQTAVEIKGLRHGYSSTPLFDNLNLTIGRGERLALVGPNGAGKSTLLRLVMGREEAQEGVVTLGKHSVVPNYYEQNQAEALDPDLTIMQTVERANPDARMDDIKALLGRMMFSGPAVEKKVECLSGGEKARLALAVFMLTKGTLLVLDEPTNHLDILSKEMLEEALQSFQGDAVIVSHDRYFLRRVATRVATIKDGVVTDYQGDYEYFLSKNAEEAAIMEGKRLEQKKLKDMTTKAKSKRTKTSRRVNL</sequence>
<reference evidence="5" key="1">
    <citation type="submission" date="2021-01" db="EMBL/GenBank/DDBJ databases">
        <authorList>
            <person name="Eckstrom K.M.E."/>
        </authorList>
    </citation>
    <scope>NUCLEOTIDE SEQUENCE</scope>
    <source>
        <strain evidence="5">UVCC 0001</strain>
    </source>
</reference>
<dbReference type="AlphaFoldDB" id="A0AAD9MHP0"/>
<dbReference type="GO" id="GO:0003676">
    <property type="term" value="F:nucleic acid binding"/>
    <property type="evidence" value="ECO:0007669"/>
    <property type="project" value="UniProtKB-ARBA"/>
</dbReference>
<dbReference type="FunFam" id="3.40.50.300:FF:000309">
    <property type="entry name" value="ABC transporter ATP-binding protein"/>
    <property type="match status" value="1"/>
</dbReference>
<dbReference type="Proteomes" id="UP001255856">
    <property type="component" value="Unassembled WGS sequence"/>
</dbReference>
<name>A0AAD9MHP0_PROWI</name>
<dbReference type="Pfam" id="PF12848">
    <property type="entry name" value="ABC_tran_Xtn"/>
    <property type="match status" value="1"/>
</dbReference>
<dbReference type="CDD" id="cd03221">
    <property type="entry name" value="ABCF_EF-3"/>
    <property type="match status" value="1"/>
</dbReference>
<dbReference type="InterPro" id="IPR017871">
    <property type="entry name" value="ABC_transporter-like_CS"/>
</dbReference>
<dbReference type="InterPro" id="IPR032781">
    <property type="entry name" value="ABC_tran_Xtn"/>
</dbReference>
<dbReference type="SMART" id="SM00382">
    <property type="entry name" value="AAA"/>
    <property type="match status" value="1"/>
</dbReference>
<dbReference type="GO" id="GO:0005524">
    <property type="term" value="F:ATP binding"/>
    <property type="evidence" value="ECO:0007669"/>
    <property type="project" value="UniProtKB-KW"/>
</dbReference>
<gene>
    <name evidence="5" type="ORF">QBZ16_002559</name>
</gene>
<evidence type="ECO:0000313" key="6">
    <source>
        <dbReference type="Proteomes" id="UP001255856"/>
    </source>
</evidence>
<evidence type="ECO:0000259" key="4">
    <source>
        <dbReference type="PROSITE" id="PS50893"/>
    </source>
</evidence>
<evidence type="ECO:0000256" key="1">
    <source>
        <dbReference type="ARBA" id="ARBA00022741"/>
    </source>
</evidence>
<comment type="caution">
    <text evidence="5">The sequence shown here is derived from an EMBL/GenBank/DDBJ whole genome shotgun (WGS) entry which is preliminary data.</text>
</comment>
<dbReference type="PROSITE" id="PS50893">
    <property type="entry name" value="ABC_TRANSPORTER_2"/>
    <property type="match status" value="1"/>
</dbReference>
<keyword evidence="6" id="KW-1185">Reference proteome</keyword>
<dbReference type="InterPro" id="IPR003593">
    <property type="entry name" value="AAA+_ATPase"/>
</dbReference>
<dbReference type="Pfam" id="PF00005">
    <property type="entry name" value="ABC_tran"/>
    <property type="match status" value="2"/>
</dbReference>
<evidence type="ECO:0000313" key="5">
    <source>
        <dbReference type="EMBL" id="KAK2078869.1"/>
    </source>
</evidence>
<organism evidence="5 6">
    <name type="scientific">Prototheca wickerhamii</name>
    <dbReference type="NCBI Taxonomy" id="3111"/>
    <lineage>
        <taxon>Eukaryota</taxon>
        <taxon>Viridiplantae</taxon>
        <taxon>Chlorophyta</taxon>
        <taxon>core chlorophytes</taxon>
        <taxon>Trebouxiophyceae</taxon>
        <taxon>Chlorellales</taxon>
        <taxon>Chlorellaceae</taxon>
        <taxon>Prototheca</taxon>
    </lineage>
</organism>
<dbReference type="InterPro" id="IPR051309">
    <property type="entry name" value="ABCF_ATPase"/>
</dbReference>
<proteinExistence type="predicted"/>
<dbReference type="PANTHER" id="PTHR42855">
    <property type="entry name" value="ABC TRANSPORTER ATP-BINDING SUBUNIT"/>
    <property type="match status" value="1"/>
</dbReference>
<protein>
    <recommendedName>
        <fullName evidence="4">ABC transporter domain-containing protein</fullName>
    </recommendedName>
</protein>
<dbReference type="GO" id="GO:0016887">
    <property type="term" value="F:ATP hydrolysis activity"/>
    <property type="evidence" value="ECO:0007669"/>
    <property type="project" value="InterPro"/>
</dbReference>
<dbReference type="SUPFAM" id="SSF52540">
    <property type="entry name" value="P-loop containing nucleoside triphosphate hydrolases"/>
    <property type="match status" value="2"/>
</dbReference>
<dbReference type="Gene3D" id="3.40.50.300">
    <property type="entry name" value="P-loop containing nucleotide triphosphate hydrolases"/>
    <property type="match status" value="2"/>
</dbReference>
<dbReference type="PROSITE" id="PS00211">
    <property type="entry name" value="ABC_TRANSPORTER_1"/>
    <property type="match status" value="2"/>
</dbReference>
<feature type="domain" description="ABC transporter" evidence="4">
    <location>
        <begin position="229"/>
        <end position="444"/>
    </location>
</feature>
<evidence type="ECO:0000256" key="2">
    <source>
        <dbReference type="ARBA" id="ARBA00022840"/>
    </source>
</evidence>
<keyword evidence="1" id="KW-0547">Nucleotide-binding</keyword>